<gene>
    <name evidence="9" type="ORF">PSNMU_V1.4_AUG-EV-PASAV3_0066750</name>
</gene>
<accession>A0A448ZCN5</accession>
<reference evidence="9 10" key="1">
    <citation type="submission" date="2019-01" db="EMBL/GenBank/DDBJ databases">
        <authorList>
            <person name="Ferrante I. M."/>
        </authorList>
    </citation>
    <scope>NUCLEOTIDE SEQUENCE [LARGE SCALE GENOMIC DNA]</scope>
    <source>
        <strain evidence="9 10">B856</strain>
    </source>
</reference>
<evidence type="ECO:0000259" key="8">
    <source>
        <dbReference type="Pfam" id="PF12717"/>
    </source>
</evidence>
<evidence type="ECO:0000256" key="7">
    <source>
        <dbReference type="SAM" id="MobiDB-lite"/>
    </source>
</evidence>
<evidence type="ECO:0000256" key="3">
    <source>
        <dbReference type="ARBA" id="ARBA00022776"/>
    </source>
</evidence>
<comment type="subcellular location">
    <subcellularLocation>
        <location evidence="1">Nucleus</location>
    </subcellularLocation>
</comment>
<protein>
    <recommendedName>
        <fullName evidence="8">Condensin complex subunit 1 C-terminal domain-containing protein</fullName>
    </recommendedName>
</protein>
<feature type="region of interest" description="Disordered" evidence="7">
    <location>
        <begin position="200"/>
        <end position="246"/>
    </location>
</feature>
<keyword evidence="10" id="KW-1185">Reference proteome</keyword>
<feature type="compositionally biased region" description="Basic residues" evidence="7">
    <location>
        <begin position="218"/>
        <end position="233"/>
    </location>
</feature>
<feature type="region of interest" description="Disordered" evidence="7">
    <location>
        <begin position="450"/>
        <end position="492"/>
    </location>
</feature>
<evidence type="ECO:0000256" key="4">
    <source>
        <dbReference type="ARBA" id="ARBA00023067"/>
    </source>
</evidence>
<dbReference type="GO" id="GO:0010032">
    <property type="term" value="P:meiotic chromosome condensation"/>
    <property type="evidence" value="ECO:0007669"/>
    <property type="project" value="TreeGrafter"/>
</dbReference>
<dbReference type="OrthoDB" id="10263978at2759"/>
<dbReference type="Gene3D" id="1.25.10.10">
    <property type="entry name" value="Leucine-rich Repeat Variant"/>
    <property type="match status" value="2"/>
</dbReference>
<feature type="compositionally biased region" description="Low complexity" evidence="7">
    <location>
        <begin position="200"/>
        <end position="217"/>
    </location>
</feature>
<keyword evidence="3" id="KW-0498">Mitosis</keyword>
<dbReference type="GO" id="GO:0005634">
    <property type="term" value="C:nucleus"/>
    <property type="evidence" value="ECO:0007669"/>
    <property type="project" value="UniProtKB-SubCell"/>
</dbReference>
<feature type="compositionally biased region" description="Basic and acidic residues" evidence="7">
    <location>
        <begin position="76"/>
        <end position="87"/>
    </location>
</feature>
<proteinExistence type="predicted"/>
<dbReference type="GO" id="GO:0007076">
    <property type="term" value="P:mitotic chromosome condensation"/>
    <property type="evidence" value="ECO:0007669"/>
    <property type="project" value="InterPro"/>
</dbReference>
<dbReference type="GO" id="GO:0000796">
    <property type="term" value="C:condensin complex"/>
    <property type="evidence" value="ECO:0007669"/>
    <property type="project" value="TreeGrafter"/>
</dbReference>
<dbReference type="InterPro" id="IPR032682">
    <property type="entry name" value="Cnd1_C"/>
</dbReference>
<dbReference type="Pfam" id="PF12717">
    <property type="entry name" value="Cnd1"/>
    <property type="match status" value="1"/>
</dbReference>
<dbReference type="InterPro" id="IPR026971">
    <property type="entry name" value="CND1/NCAPD3"/>
</dbReference>
<keyword evidence="6" id="KW-0131">Cell cycle</keyword>
<dbReference type="GO" id="GO:0051301">
    <property type="term" value="P:cell division"/>
    <property type="evidence" value="ECO:0007669"/>
    <property type="project" value="UniProtKB-KW"/>
</dbReference>
<evidence type="ECO:0000313" key="10">
    <source>
        <dbReference type="Proteomes" id="UP000291116"/>
    </source>
</evidence>
<keyword evidence="2" id="KW-0132">Cell division</keyword>
<keyword evidence="5" id="KW-0539">Nucleus</keyword>
<evidence type="ECO:0000256" key="5">
    <source>
        <dbReference type="ARBA" id="ARBA00023242"/>
    </source>
</evidence>
<feature type="region of interest" description="Disordered" evidence="7">
    <location>
        <begin position="60"/>
        <end position="87"/>
    </location>
</feature>
<keyword evidence="4" id="KW-0226">DNA condensation</keyword>
<dbReference type="InterPro" id="IPR016024">
    <property type="entry name" value="ARM-type_fold"/>
</dbReference>
<name>A0A448ZCN5_9STRA</name>
<evidence type="ECO:0000256" key="1">
    <source>
        <dbReference type="ARBA" id="ARBA00004123"/>
    </source>
</evidence>
<dbReference type="GO" id="GO:0000779">
    <property type="term" value="C:condensed chromosome, centromeric region"/>
    <property type="evidence" value="ECO:0007669"/>
    <property type="project" value="TreeGrafter"/>
</dbReference>
<evidence type="ECO:0000256" key="2">
    <source>
        <dbReference type="ARBA" id="ARBA00022618"/>
    </source>
</evidence>
<organism evidence="9 10">
    <name type="scientific">Pseudo-nitzschia multistriata</name>
    <dbReference type="NCBI Taxonomy" id="183589"/>
    <lineage>
        <taxon>Eukaryota</taxon>
        <taxon>Sar</taxon>
        <taxon>Stramenopiles</taxon>
        <taxon>Ochrophyta</taxon>
        <taxon>Bacillariophyta</taxon>
        <taxon>Bacillariophyceae</taxon>
        <taxon>Bacillariophycidae</taxon>
        <taxon>Bacillariales</taxon>
        <taxon>Bacillariaceae</taxon>
        <taxon>Pseudo-nitzschia</taxon>
    </lineage>
</organism>
<sequence>MTTQANALDKTFHLLVESSIHDVSEDDNSVYSYDYAENRQISAAERQGALCEQLLAELKTTQSREPKRHSSAQNNSRDDSTLENDNRSIRDLFPNTKVYDLLPSVLNPLLNDRVDTECLLPGTQDETANEEILSESTKAAFSLTLPSMQAGRLYAHLLNRPGALGSGLVDLEPLTALLALVRRWTVECCGREQFALVSSSGSSSTFDSMTYSPSKSPPQKRSRRGSRSNRMMKSRHDNFEDGENNSEEQQIHNVLAMGTLVAAEICQIPQQPEFASWSSESREVLIEATLVSIGTVAALLGKKRNTIDTSFDDKRDNNRDNLLQKMIISQGQQAFEQCLVVVNEKEDQENDDPQRQQQQHQQCHETAIIILRGLMHLLQLKVVLPNGERGKIEAFTAASKIMSSLMRKCNLAWVASKEKCDSSLKNKTPSRVERRRSSIGGVLKIQTPRSTISKSRRKSLDGGSTPMVSPVLKKKHNNENRGLPSGTINGVSKVNDKPRGIQAIFLGLLQKLTTGRVGLEKAALRRSTVDTIQSCMKWLPHAERSHFLEYIIKICHSKVSVHRLVACEIMGNVLFQDWIAEHENDLISKDDYDDRSFYDTNEEKETGDKNTGIQLPQALWKALQGRLMDRIAAVRASAANSLENVMTEIQKNDKISVCYNKGESLLIALRKRAIKDETSTVRKAAVLALTKVLLAQKEYISSYYISAICDLCQDSSLLTRRAAAEALTTLLKACISPHQNDASIDLTEDLYDVGLIEEAWSTCVLPMVLDEETSITARNAFHKVVILPIVEEDDINGTQKKQVAWRILANVGNLTCRQGASKGAFQALQTALSHLGREDPNLIHIELFEIVTYMASSTLSQSDHHSEVNAVGVWSLLEALLCIDYNGTRKSFRTSKKIDLSFCLSAWKVMIEKHSSMPKSAPHRSTLKSSLVVLSKIANTFASTDSDDILLTLNQHLLGFQFPPDALGPAISAMTELTKRTKSGENSNESWIKGIFSESEKEIKRFVQDANADSSVTEFRKPKLLRALFSVGEASMIGFKLDDDGSSPTPLFLKPSKRLKELVQIIVSGHLPGAAKPRISSAIRAHAFTVLGKFCLRDEDLARQSLTLFARELHPSLPNPSQSVQSNALLVMGDLCVRYTNMTDRYLPTMASCLQNGCTSDISVLERSSVVRKHAVLLLSSLLLQDYIKWRGLLFHRFLVACSDDDEEVAVLAESVLSGPLMVRNPKIFFNHFVESIFVLNRCVAHPIYVSATRQGDGGSGIAVGFDGINLDGKEGEARRRNMYNFLLSKLTDEEKIGVTARLAKEVLGEAVGNEGDLSQVCKRLSPPDESSSPRLKSAWNVLSDTLYVLTNKSIKVGRVQDEVDGGIDDPNQVVNPSRQVNVAKTRLLSKISLKHMVEIVLPILCNLKVKLQASRSPLLKELMAYLLEIFRNHKVEVKEFLANDPTLLQEIEYDSRKHASNSEV</sequence>
<dbReference type="InterPro" id="IPR011989">
    <property type="entry name" value="ARM-like"/>
</dbReference>
<dbReference type="EMBL" id="CAACVS010000236">
    <property type="protein sequence ID" value="VEU39798.1"/>
    <property type="molecule type" value="Genomic_DNA"/>
</dbReference>
<dbReference type="GO" id="GO:0042393">
    <property type="term" value="F:histone binding"/>
    <property type="evidence" value="ECO:0007669"/>
    <property type="project" value="TreeGrafter"/>
</dbReference>
<evidence type="ECO:0000313" key="9">
    <source>
        <dbReference type="EMBL" id="VEU39798.1"/>
    </source>
</evidence>
<evidence type="ECO:0000256" key="6">
    <source>
        <dbReference type="ARBA" id="ARBA00023306"/>
    </source>
</evidence>
<dbReference type="SUPFAM" id="SSF48371">
    <property type="entry name" value="ARM repeat"/>
    <property type="match status" value="1"/>
</dbReference>
<feature type="domain" description="Condensin complex subunit 1 C-terminal" evidence="8">
    <location>
        <begin position="1124"/>
        <end position="1243"/>
    </location>
</feature>
<dbReference type="Proteomes" id="UP000291116">
    <property type="component" value="Unassembled WGS sequence"/>
</dbReference>
<dbReference type="PANTHER" id="PTHR14222:SF1">
    <property type="entry name" value="CONDENSIN-2 COMPLEX SUBUNIT D3"/>
    <property type="match status" value="1"/>
</dbReference>
<dbReference type="PANTHER" id="PTHR14222">
    <property type="entry name" value="CONDENSIN"/>
    <property type="match status" value="1"/>
</dbReference>